<evidence type="ECO:0000256" key="1">
    <source>
        <dbReference type="SAM" id="Phobius"/>
    </source>
</evidence>
<evidence type="ECO:0000313" key="3">
    <source>
        <dbReference type="WBParaSite" id="SVE_0063700.1"/>
    </source>
</evidence>
<reference evidence="2" key="1">
    <citation type="submission" date="2014-07" db="EMBL/GenBank/DDBJ databases">
        <authorList>
            <person name="Martin A.A"/>
            <person name="De Silva N."/>
        </authorList>
    </citation>
    <scope>NUCLEOTIDE SEQUENCE</scope>
</reference>
<dbReference type="Pfam" id="PF02961">
    <property type="entry name" value="SAM_BAF"/>
    <property type="match status" value="1"/>
</dbReference>
<evidence type="ECO:0000313" key="2">
    <source>
        <dbReference type="Proteomes" id="UP000035680"/>
    </source>
</evidence>
<dbReference type="Proteomes" id="UP000035680">
    <property type="component" value="Unassembled WGS sequence"/>
</dbReference>
<name>A0A0K0EVT7_STRVS</name>
<organism evidence="2 3">
    <name type="scientific">Strongyloides venezuelensis</name>
    <name type="common">Threadworm</name>
    <dbReference type="NCBI Taxonomy" id="75913"/>
    <lineage>
        <taxon>Eukaryota</taxon>
        <taxon>Metazoa</taxon>
        <taxon>Ecdysozoa</taxon>
        <taxon>Nematoda</taxon>
        <taxon>Chromadorea</taxon>
        <taxon>Rhabditida</taxon>
        <taxon>Tylenchina</taxon>
        <taxon>Panagrolaimomorpha</taxon>
        <taxon>Strongyloidoidea</taxon>
        <taxon>Strongyloididae</taxon>
        <taxon>Strongyloides</taxon>
    </lineage>
</organism>
<dbReference type="InterPro" id="IPR036617">
    <property type="entry name" value="BAF_sf"/>
</dbReference>
<keyword evidence="1" id="KW-1133">Transmembrane helix</keyword>
<keyword evidence="2" id="KW-1185">Reference proteome</keyword>
<accession>A0A0K0EVT7</accession>
<proteinExistence type="predicted"/>
<dbReference type="InterPro" id="IPR004122">
    <property type="entry name" value="BAF_prot"/>
</dbReference>
<dbReference type="WBParaSite" id="SVE_0063700.1">
    <property type="protein sequence ID" value="SVE_0063700.1"/>
    <property type="gene ID" value="SVE_0063700"/>
</dbReference>
<dbReference type="SMART" id="SM01023">
    <property type="entry name" value="BAF"/>
    <property type="match status" value="1"/>
</dbReference>
<keyword evidence="1" id="KW-0472">Membrane</keyword>
<keyword evidence="1" id="KW-0812">Transmembrane</keyword>
<feature type="transmembrane region" description="Helical" evidence="1">
    <location>
        <begin position="100"/>
        <end position="121"/>
    </location>
</feature>
<reference evidence="3" key="2">
    <citation type="submission" date="2015-08" db="UniProtKB">
        <authorList>
            <consortium name="WormBaseParasite"/>
        </authorList>
    </citation>
    <scope>IDENTIFICATION</scope>
</reference>
<protein>
    <submittedName>
        <fullName evidence="3">Transposase</fullName>
    </submittedName>
</protein>
<dbReference type="STRING" id="75913.A0A0K0EVT7"/>
<dbReference type="AlphaFoldDB" id="A0A0K0EVT7"/>
<sequence length="126" mass="14832">MPRMTKYQRFINEPMFKKKISDVPGIGRITAEKFVNGGITEAIQLYLLYKLIQMNDRVFIRFLTETVGMSSRYAIRCTQSLSDYEQFHGNFEEFVYELQYLFLMLIIYGRLLVSSSVFSFFSTSIN</sequence>
<dbReference type="Gene3D" id="1.10.150.40">
    <property type="entry name" value="Barrier-to-autointegration factor, BAF"/>
    <property type="match status" value="1"/>
</dbReference>
<dbReference type="GO" id="GO:0003677">
    <property type="term" value="F:DNA binding"/>
    <property type="evidence" value="ECO:0007669"/>
    <property type="project" value="InterPro"/>
</dbReference>
<dbReference type="SUPFAM" id="SSF47798">
    <property type="entry name" value="Barrier-to-autointegration factor, BAF"/>
    <property type="match status" value="1"/>
</dbReference>